<accession>A0A6S6QIL6</accession>
<sequence length="74" mass="7372">MRNLFILALLAGVLTTLGGQARAEQPAAVGGLAASESAPRSSSHSRDASAMFYKLPVSTGPVAHTPAVPGTIAG</sequence>
<gene>
    <name evidence="2" type="ORF">IZ6_18280</name>
</gene>
<name>A0A6S6QIL6_9HYPH</name>
<keyword evidence="1" id="KW-0732">Signal</keyword>
<dbReference type="Proteomes" id="UP000515317">
    <property type="component" value="Chromosome"/>
</dbReference>
<organism evidence="2 3">
    <name type="scientific">Terrihabitans soli</name>
    <dbReference type="NCBI Taxonomy" id="708113"/>
    <lineage>
        <taxon>Bacteria</taxon>
        <taxon>Pseudomonadati</taxon>
        <taxon>Pseudomonadota</taxon>
        <taxon>Alphaproteobacteria</taxon>
        <taxon>Hyphomicrobiales</taxon>
        <taxon>Terrihabitans</taxon>
    </lineage>
</organism>
<dbReference type="AlphaFoldDB" id="A0A6S6QIL6"/>
<evidence type="ECO:0000256" key="1">
    <source>
        <dbReference type="SAM" id="SignalP"/>
    </source>
</evidence>
<dbReference type="KEGG" id="tso:IZ6_18280"/>
<dbReference type="RefSeq" id="WP_222874767.1">
    <property type="nucleotide sequence ID" value="NZ_AP023361.1"/>
</dbReference>
<evidence type="ECO:0000313" key="3">
    <source>
        <dbReference type="Proteomes" id="UP000515317"/>
    </source>
</evidence>
<reference evidence="2 3" key="1">
    <citation type="submission" date="2020-08" db="EMBL/GenBank/DDBJ databases">
        <title>Genome sequence of Rhizobiales bacterium strain IZ6.</title>
        <authorList>
            <person name="Nakai R."/>
            <person name="Naganuma T."/>
        </authorList>
    </citation>
    <scope>NUCLEOTIDE SEQUENCE [LARGE SCALE GENOMIC DNA]</scope>
    <source>
        <strain evidence="2 3">IZ6</strain>
    </source>
</reference>
<keyword evidence="3" id="KW-1185">Reference proteome</keyword>
<proteinExistence type="predicted"/>
<dbReference type="EMBL" id="AP023361">
    <property type="protein sequence ID" value="BCJ91093.1"/>
    <property type="molecule type" value="Genomic_DNA"/>
</dbReference>
<feature type="signal peptide" evidence="1">
    <location>
        <begin position="1"/>
        <end position="23"/>
    </location>
</feature>
<evidence type="ECO:0000313" key="2">
    <source>
        <dbReference type="EMBL" id="BCJ91093.1"/>
    </source>
</evidence>
<feature type="chain" id="PRO_5027686490" evidence="1">
    <location>
        <begin position="24"/>
        <end position="74"/>
    </location>
</feature>
<protein>
    <submittedName>
        <fullName evidence="2">Uncharacterized protein</fullName>
    </submittedName>
</protein>